<reference evidence="1 2" key="1">
    <citation type="journal article" date="2021" name="Hortic Res">
        <title>High-quality reference genome and annotation aids understanding of berry development for evergreen blueberry (Vaccinium darrowii).</title>
        <authorList>
            <person name="Yu J."/>
            <person name="Hulse-Kemp A.M."/>
            <person name="Babiker E."/>
            <person name="Staton M."/>
        </authorList>
    </citation>
    <scope>NUCLEOTIDE SEQUENCE [LARGE SCALE GENOMIC DNA]</scope>
    <source>
        <strain evidence="2">cv. NJ 8807/NJ 8810</strain>
        <tissue evidence="1">Young leaf</tissue>
    </source>
</reference>
<sequence length="338" mass="37941">MMENRGANTFAAAWGSILLPRELFIGGIVGGCKQTHCETYYPAQFARQFGMVQAIPCPYPGEVNVPLYVRKRVDKNVLSRLNVEYRKSRVAFKPSQFSMDSPIFNNFSRWWHNLIDLYNQTPSAQGFANHIGCSVIHEGEGFSSSLSVSDDGFGVERKNKSQQEQRETTPDIQSSALVPVALDVQPLRSVPQIVTRSQQQRTPPPTPLESTPKKMVRKDKETAQTSASPEAKKRKETLVPEQKLSQEEAKFAKAYKASKQKRKILIEEPEEEEEIEDITIGQFVKERRTKSRHAEAFKTPAPTPDLQAAELQSKFNSPTKTTEVSTPVIPLGGFDSEL</sequence>
<name>A0ACB7Z1V9_9ERIC</name>
<organism evidence="1 2">
    <name type="scientific">Vaccinium darrowii</name>
    <dbReference type="NCBI Taxonomy" id="229202"/>
    <lineage>
        <taxon>Eukaryota</taxon>
        <taxon>Viridiplantae</taxon>
        <taxon>Streptophyta</taxon>
        <taxon>Embryophyta</taxon>
        <taxon>Tracheophyta</taxon>
        <taxon>Spermatophyta</taxon>
        <taxon>Magnoliopsida</taxon>
        <taxon>eudicotyledons</taxon>
        <taxon>Gunneridae</taxon>
        <taxon>Pentapetalae</taxon>
        <taxon>asterids</taxon>
        <taxon>Ericales</taxon>
        <taxon>Ericaceae</taxon>
        <taxon>Vaccinioideae</taxon>
        <taxon>Vaccinieae</taxon>
        <taxon>Vaccinium</taxon>
    </lineage>
</organism>
<evidence type="ECO:0000313" key="1">
    <source>
        <dbReference type="EMBL" id="KAH7859709.1"/>
    </source>
</evidence>
<dbReference type="EMBL" id="CM037154">
    <property type="protein sequence ID" value="KAH7859709.1"/>
    <property type="molecule type" value="Genomic_DNA"/>
</dbReference>
<comment type="caution">
    <text evidence="1">The sequence shown here is derived from an EMBL/GenBank/DDBJ whole genome shotgun (WGS) entry which is preliminary data.</text>
</comment>
<evidence type="ECO:0000313" key="2">
    <source>
        <dbReference type="Proteomes" id="UP000828048"/>
    </source>
</evidence>
<protein>
    <submittedName>
        <fullName evidence="1">Uncharacterized protein</fullName>
    </submittedName>
</protein>
<gene>
    <name evidence="1" type="ORF">Vadar_004593</name>
</gene>
<accession>A0ACB7Z1V9</accession>
<proteinExistence type="predicted"/>
<dbReference type="Proteomes" id="UP000828048">
    <property type="component" value="Chromosome 4"/>
</dbReference>
<keyword evidence="2" id="KW-1185">Reference proteome</keyword>